<name>A0ABT1X178_9PROT</name>
<dbReference type="Proteomes" id="UP001524642">
    <property type="component" value="Unassembled WGS sequence"/>
</dbReference>
<protein>
    <submittedName>
        <fullName evidence="1">PIG-L family deacetylase</fullName>
    </submittedName>
</protein>
<evidence type="ECO:0000313" key="2">
    <source>
        <dbReference type="Proteomes" id="UP001524642"/>
    </source>
</evidence>
<dbReference type="Pfam" id="PF02585">
    <property type="entry name" value="PIG-L"/>
    <property type="match status" value="1"/>
</dbReference>
<gene>
    <name evidence="1" type="ORF">NRP21_07375</name>
</gene>
<dbReference type="SUPFAM" id="SSF102588">
    <property type="entry name" value="LmbE-like"/>
    <property type="match status" value="1"/>
</dbReference>
<dbReference type="InterPro" id="IPR003737">
    <property type="entry name" value="GlcNAc_PI_deacetylase-related"/>
</dbReference>
<keyword evidence="2" id="KW-1185">Reference proteome</keyword>
<comment type="caution">
    <text evidence="1">The sequence shown here is derived from an EMBL/GenBank/DDBJ whole genome shotgun (WGS) entry which is preliminary data.</text>
</comment>
<dbReference type="PANTHER" id="PTHR12993">
    <property type="entry name" value="N-ACETYLGLUCOSAMINYL-PHOSPHATIDYLINOSITOL DE-N-ACETYLASE-RELATED"/>
    <property type="match status" value="1"/>
</dbReference>
<accession>A0ABT1X178</accession>
<dbReference type="EMBL" id="JANJOU010000003">
    <property type="protein sequence ID" value="MCR0981866.1"/>
    <property type="molecule type" value="Genomic_DNA"/>
</dbReference>
<dbReference type="PANTHER" id="PTHR12993:SF29">
    <property type="entry name" value="BLR3841 PROTEIN"/>
    <property type="match status" value="1"/>
</dbReference>
<proteinExistence type="predicted"/>
<reference evidence="1 2" key="1">
    <citation type="submission" date="2022-06" db="EMBL/GenBank/DDBJ databases">
        <title>Roseomonas CN29.</title>
        <authorList>
            <person name="Cheng Y."/>
            <person name="He X."/>
        </authorList>
    </citation>
    <scope>NUCLEOTIDE SEQUENCE [LARGE SCALE GENOMIC DNA]</scope>
    <source>
        <strain evidence="1 2">CN29</strain>
    </source>
</reference>
<dbReference type="Gene3D" id="3.40.50.10320">
    <property type="entry name" value="LmbE-like"/>
    <property type="match status" value="1"/>
</dbReference>
<evidence type="ECO:0000313" key="1">
    <source>
        <dbReference type="EMBL" id="MCR0981866.1"/>
    </source>
</evidence>
<organism evidence="1 2">
    <name type="scientific">Roseomonas populi</name>
    <dbReference type="NCBI Taxonomy" id="3121582"/>
    <lineage>
        <taxon>Bacteria</taxon>
        <taxon>Pseudomonadati</taxon>
        <taxon>Pseudomonadota</taxon>
        <taxon>Alphaproteobacteria</taxon>
        <taxon>Acetobacterales</taxon>
        <taxon>Roseomonadaceae</taxon>
        <taxon>Roseomonas</taxon>
    </lineage>
</organism>
<dbReference type="RefSeq" id="WP_257715527.1">
    <property type="nucleotide sequence ID" value="NZ_JANJOU010000003.1"/>
</dbReference>
<sequence>MPLALALSPHLDDAAFSAGGVLARMAGEGWEVVVATIFTATVPEPRGFALACQTDKGLPPEADYMAIRRAEDLDACAALGARAVHLPLREAPHRGYHSAAELFAAPRSDDMAHLQAHDAIAPLLQEARPDLILAPQAIGGHVDHVLTVRAIQLLDPRAPILWWRDFPYITRADTPRRPFVAMMDRFPETELPTDPAAKHAACAAYATQLGYQFGGPEGLARALATTEGRERARVQGEAPVLARAA</sequence>
<dbReference type="InterPro" id="IPR024078">
    <property type="entry name" value="LmbE-like_dom_sf"/>
</dbReference>